<proteinExistence type="predicted"/>
<evidence type="ECO:0000313" key="4">
    <source>
        <dbReference type="Proteomes" id="UP000700334"/>
    </source>
</evidence>
<dbReference type="OrthoDB" id="2436667at2759"/>
<comment type="subunit">
    <text evidence="1">Component of the large ribosomal subunit. May bind IPO9 with low affinity.</text>
</comment>
<dbReference type="Proteomes" id="UP000700334">
    <property type="component" value="Unassembled WGS sequence"/>
</dbReference>
<evidence type="ECO:0000313" key="3">
    <source>
        <dbReference type="EMBL" id="KAG8510550.1"/>
    </source>
</evidence>
<comment type="caution">
    <text evidence="3">The sequence shown here is derived from an EMBL/GenBank/DDBJ whole genome shotgun (WGS) entry which is preliminary data.</text>
</comment>
<dbReference type="AlphaFoldDB" id="A0A8J6A4K8"/>
<dbReference type="SUPFAM" id="SSF50104">
    <property type="entry name" value="Translation proteins SH3-like domain"/>
    <property type="match status" value="1"/>
</dbReference>
<dbReference type="PANTHER" id="PTHR10715">
    <property type="entry name" value="60S RIBOSOMAL PROTEIN L6"/>
    <property type="match status" value="1"/>
</dbReference>
<dbReference type="GO" id="GO:0022625">
    <property type="term" value="C:cytosolic large ribosomal subunit"/>
    <property type="evidence" value="ECO:0007669"/>
    <property type="project" value="TreeGrafter"/>
</dbReference>
<feature type="compositionally biased region" description="Basic residues" evidence="2">
    <location>
        <begin position="13"/>
        <end position="26"/>
    </location>
</feature>
<evidence type="ECO:0000256" key="2">
    <source>
        <dbReference type="SAM" id="MobiDB-lite"/>
    </source>
</evidence>
<gene>
    <name evidence="3" type="ORF">J0S82_002606</name>
</gene>
<protein>
    <submittedName>
        <fullName evidence="3">60S ribosomal protein L6</fullName>
    </submittedName>
</protein>
<keyword evidence="3" id="KW-0689">Ribosomal protein</keyword>
<dbReference type="PANTHER" id="PTHR10715:SF0">
    <property type="entry name" value="LARGE RIBOSOMAL SUBUNIT PROTEIN EL6"/>
    <property type="match status" value="1"/>
</dbReference>
<dbReference type="InterPro" id="IPR000915">
    <property type="entry name" value="60S_ribosomal_eL6"/>
</dbReference>
<feature type="region of interest" description="Disordered" evidence="2">
    <location>
        <begin position="1"/>
        <end position="27"/>
    </location>
</feature>
<keyword evidence="3" id="KW-0687">Ribonucleoprotein</keyword>
<dbReference type="EMBL" id="JAGFMF010011868">
    <property type="protein sequence ID" value="KAG8510550.1"/>
    <property type="molecule type" value="Genomic_DNA"/>
</dbReference>
<name>A0A8J6A4K8_GALPY</name>
<accession>A0A8J6A4K8</accession>
<dbReference type="GO" id="GO:0000027">
    <property type="term" value="P:ribosomal large subunit assembly"/>
    <property type="evidence" value="ECO:0007669"/>
    <property type="project" value="TreeGrafter"/>
</dbReference>
<reference evidence="3" key="1">
    <citation type="journal article" date="2021" name="Evol. Appl.">
        <title>The genome of the Pyrenean desman and the effects of bottlenecks and inbreeding on the genomic landscape of an endangered species.</title>
        <authorList>
            <person name="Escoda L."/>
            <person name="Castresana J."/>
        </authorList>
    </citation>
    <scope>NUCLEOTIDE SEQUENCE</scope>
    <source>
        <strain evidence="3">IBE-C5619</strain>
    </source>
</reference>
<organism evidence="3 4">
    <name type="scientific">Galemys pyrenaicus</name>
    <name type="common">Iberian desman</name>
    <name type="synonym">Pyrenean desman</name>
    <dbReference type="NCBI Taxonomy" id="202257"/>
    <lineage>
        <taxon>Eukaryota</taxon>
        <taxon>Metazoa</taxon>
        <taxon>Chordata</taxon>
        <taxon>Craniata</taxon>
        <taxon>Vertebrata</taxon>
        <taxon>Euteleostomi</taxon>
        <taxon>Mammalia</taxon>
        <taxon>Eutheria</taxon>
        <taxon>Laurasiatheria</taxon>
        <taxon>Eulipotyphla</taxon>
        <taxon>Talpidae</taxon>
        <taxon>Galemys</taxon>
    </lineage>
</organism>
<dbReference type="GO" id="GO:0031090">
    <property type="term" value="C:organelle membrane"/>
    <property type="evidence" value="ECO:0007669"/>
    <property type="project" value="UniProtKB-ARBA"/>
</dbReference>
<sequence length="109" mass="11834">MHFKRCGASANKQTKKRFSQPVRKPRPGISPETILLILTGARGKRVKPQGSSFLLVIGPLSLNRDPLRRTHQKLVIATSTKIAISAVKIPSTSLILQEAAVVEATTPGR</sequence>
<dbReference type="Pfam" id="PF01159">
    <property type="entry name" value="Ribosomal_L6e"/>
    <property type="match status" value="1"/>
</dbReference>
<dbReference type="GO" id="GO:0003723">
    <property type="term" value="F:RNA binding"/>
    <property type="evidence" value="ECO:0007669"/>
    <property type="project" value="TreeGrafter"/>
</dbReference>
<dbReference type="GO" id="GO:0003735">
    <property type="term" value="F:structural constituent of ribosome"/>
    <property type="evidence" value="ECO:0007669"/>
    <property type="project" value="InterPro"/>
</dbReference>
<dbReference type="GO" id="GO:0002181">
    <property type="term" value="P:cytoplasmic translation"/>
    <property type="evidence" value="ECO:0007669"/>
    <property type="project" value="TreeGrafter"/>
</dbReference>
<evidence type="ECO:0000256" key="1">
    <source>
        <dbReference type="ARBA" id="ARBA00046388"/>
    </source>
</evidence>
<keyword evidence="4" id="KW-1185">Reference proteome</keyword>
<dbReference type="InterPro" id="IPR008991">
    <property type="entry name" value="Translation_prot_SH3-like_sf"/>
</dbReference>